<dbReference type="Proteomes" id="UP000034835">
    <property type="component" value="Unassembled WGS sequence"/>
</dbReference>
<dbReference type="EMBL" id="LCJG01000027">
    <property type="protein sequence ID" value="KKT72724.1"/>
    <property type="molecule type" value="Genomic_DNA"/>
</dbReference>
<accession>A0A0G1ML50</accession>
<proteinExistence type="predicted"/>
<keyword evidence="1" id="KW-1133">Transmembrane helix</keyword>
<comment type="caution">
    <text evidence="2">The sequence shown here is derived from an EMBL/GenBank/DDBJ whole genome shotgun (WGS) entry which is preliminary data.</text>
</comment>
<evidence type="ECO:0000313" key="3">
    <source>
        <dbReference type="Proteomes" id="UP000034835"/>
    </source>
</evidence>
<evidence type="ECO:0000313" key="2">
    <source>
        <dbReference type="EMBL" id="KKT72724.1"/>
    </source>
</evidence>
<keyword evidence="1" id="KW-0812">Transmembrane</keyword>
<evidence type="ECO:0000256" key="1">
    <source>
        <dbReference type="SAM" id="Phobius"/>
    </source>
</evidence>
<reference evidence="2 3" key="1">
    <citation type="journal article" date="2015" name="Nature">
        <title>rRNA introns, odd ribosomes, and small enigmatic genomes across a large radiation of phyla.</title>
        <authorList>
            <person name="Brown C.T."/>
            <person name="Hug L.A."/>
            <person name="Thomas B.C."/>
            <person name="Sharon I."/>
            <person name="Castelle C.J."/>
            <person name="Singh A."/>
            <person name="Wilkins M.J."/>
            <person name="Williams K.H."/>
            <person name="Banfield J.F."/>
        </authorList>
    </citation>
    <scope>NUCLEOTIDE SEQUENCE [LARGE SCALE GENOMIC DNA]</scope>
</reference>
<sequence length="216" mass="24372">MKSEKILIVYSFLTCLFIMVVGIFSAQTTNQLLSSFIYLPLVFFFGTRIFEIIIHPRYFHTSSTKRRSRQASVNEDSEEDVEEATVKGVADSNKRLFLQLIGTTGISLLLMSLFSRKARDTFLGGGGQTGTVGIKDTTGKIIDPAEKHPTDGYSITDIDDAGIPSYYSFVKNDGAWYIMQNHSGTFRYVKGDGNYTASWDVRNKLHYDYYNKIFNG</sequence>
<dbReference type="AlphaFoldDB" id="A0A0G1ML50"/>
<gene>
    <name evidence="2" type="ORF">UW68_C0027G0010</name>
</gene>
<feature type="transmembrane region" description="Helical" evidence="1">
    <location>
        <begin position="96"/>
        <end position="114"/>
    </location>
</feature>
<dbReference type="STRING" id="1618384.UW68_C0027G0010"/>
<keyword evidence="1" id="KW-0472">Membrane</keyword>
<name>A0A0G1ML50_9BACT</name>
<feature type="transmembrane region" description="Helical" evidence="1">
    <location>
        <begin position="37"/>
        <end position="59"/>
    </location>
</feature>
<organism evidence="2 3">
    <name type="scientific">Candidatus Collierbacteria bacterium GW2011_GWB1_44_6</name>
    <dbReference type="NCBI Taxonomy" id="1618384"/>
    <lineage>
        <taxon>Bacteria</taxon>
        <taxon>Candidatus Collieribacteriota</taxon>
    </lineage>
</organism>
<feature type="transmembrane region" description="Helical" evidence="1">
    <location>
        <begin position="7"/>
        <end position="25"/>
    </location>
</feature>
<protein>
    <submittedName>
        <fullName evidence="2">Uncharacterized protein</fullName>
    </submittedName>
</protein>